<reference evidence="1" key="1">
    <citation type="submission" date="2018-11" db="EMBL/GenBank/DDBJ databases">
        <authorList>
            <consortium name="Pathogen Informatics"/>
        </authorList>
    </citation>
    <scope>NUCLEOTIDE SEQUENCE [LARGE SCALE GENOMIC DNA]</scope>
</reference>
<dbReference type="EMBL" id="UYWY01022186">
    <property type="protein sequence ID" value="VDM45646.1"/>
    <property type="molecule type" value="Genomic_DNA"/>
</dbReference>
<accession>A0A3P7GKB1</accession>
<evidence type="ECO:0000313" key="1">
    <source>
        <dbReference type="EMBL" id="VDM45646.1"/>
    </source>
</evidence>
<name>A0A3P7GKB1_TOXCA</name>
<protein>
    <submittedName>
        <fullName evidence="1">Uncharacterized protein</fullName>
    </submittedName>
</protein>
<organism evidence="1">
    <name type="scientific">Toxocara canis</name>
    <name type="common">Canine roundworm</name>
    <dbReference type="NCBI Taxonomy" id="6265"/>
    <lineage>
        <taxon>Eukaryota</taxon>
        <taxon>Metazoa</taxon>
        <taxon>Ecdysozoa</taxon>
        <taxon>Nematoda</taxon>
        <taxon>Chromadorea</taxon>
        <taxon>Rhabditida</taxon>
        <taxon>Spirurina</taxon>
        <taxon>Ascaridomorpha</taxon>
        <taxon>Ascaridoidea</taxon>
        <taxon>Toxocaridae</taxon>
        <taxon>Toxocara</taxon>
    </lineage>
</organism>
<sequence>MIMERVLGHNSAQAASILLNFDNCPIEVIAAMWGQGKARRKGAPRDRGGPVPYSNQAAVADEKCSTEIGNA</sequence>
<dbReference type="AlphaFoldDB" id="A0A3P7GKB1"/>
<gene>
    <name evidence="1" type="ORF">TCNE_LOCUS14325</name>
</gene>
<proteinExistence type="predicted"/>